<proteinExistence type="predicted"/>
<gene>
    <name evidence="11" type="ORF">LOD99_7338</name>
</gene>
<reference evidence="11 12" key="1">
    <citation type="journal article" date="2023" name="BMC Biol.">
        <title>The compact genome of the sponge Oopsacas minuta (Hexactinellida) is lacking key metazoan core genes.</title>
        <authorList>
            <person name="Santini S."/>
            <person name="Schenkelaars Q."/>
            <person name="Jourda C."/>
            <person name="Duchesne M."/>
            <person name="Belahbib H."/>
            <person name="Rocher C."/>
            <person name="Selva M."/>
            <person name="Riesgo A."/>
            <person name="Vervoort M."/>
            <person name="Leys S.P."/>
            <person name="Kodjabachian L."/>
            <person name="Le Bivic A."/>
            <person name="Borchiellini C."/>
            <person name="Claverie J.M."/>
            <person name="Renard E."/>
        </authorList>
    </citation>
    <scope>NUCLEOTIDE SEQUENCE [LARGE SCALE GENOMIC DNA]</scope>
    <source>
        <strain evidence="11">SPO-2</strain>
    </source>
</reference>
<dbReference type="PROSITE" id="PS50003">
    <property type="entry name" value="PH_DOMAIN"/>
    <property type="match status" value="1"/>
</dbReference>
<dbReference type="InterPro" id="IPR001849">
    <property type="entry name" value="PH_domain"/>
</dbReference>
<evidence type="ECO:0000313" key="11">
    <source>
        <dbReference type="EMBL" id="KAI6652323.1"/>
    </source>
</evidence>
<dbReference type="PROSITE" id="PS50018">
    <property type="entry name" value="RAS_GTPASE_ACTIV_2"/>
    <property type="match status" value="1"/>
</dbReference>
<dbReference type="SUPFAM" id="SSF50044">
    <property type="entry name" value="SH3-domain"/>
    <property type="match status" value="1"/>
</dbReference>
<evidence type="ECO:0000256" key="3">
    <source>
        <dbReference type="ARBA" id="ARBA00022999"/>
    </source>
</evidence>
<dbReference type="InterPro" id="IPR035892">
    <property type="entry name" value="C2_domain_sf"/>
</dbReference>
<dbReference type="Gene3D" id="2.30.30.40">
    <property type="entry name" value="SH3 Domains"/>
    <property type="match status" value="1"/>
</dbReference>
<protein>
    <submittedName>
        <fullName evidence="11">Ras GTPase-activating protein 1-like</fullName>
    </submittedName>
</protein>
<evidence type="ECO:0000256" key="1">
    <source>
        <dbReference type="ARBA" id="ARBA00022443"/>
    </source>
</evidence>
<feature type="domain" description="SH2" evidence="6">
    <location>
        <begin position="159"/>
        <end position="246"/>
    </location>
</feature>
<organism evidence="11 12">
    <name type="scientific">Oopsacas minuta</name>
    <dbReference type="NCBI Taxonomy" id="111878"/>
    <lineage>
        <taxon>Eukaryota</taxon>
        <taxon>Metazoa</taxon>
        <taxon>Porifera</taxon>
        <taxon>Hexactinellida</taxon>
        <taxon>Hexasterophora</taxon>
        <taxon>Lyssacinosida</taxon>
        <taxon>Leucopsacidae</taxon>
        <taxon>Oopsacas</taxon>
    </lineage>
</organism>
<dbReference type="Pfam" id="PF00169">
    <property type="entry name" value="PH"/>
    <property type="match status" value="1"/>
</dbReference>
<dbReference type="Proteomes" id="UP001165289">
    <property type="component" value="Unassembled WGS sequence"/>
</dbReference>
<dbReference type="InterPro" id="IPR036028">
    <property type="entry name" value="SH3-like_dom_sf"/>
</dbReference>
<sequence length="854" mass="98093">MRLTEILTPGAYLVRQSVNTPDTYSISFISSQGIIHFRIMFYTGSYFIGGRRFTCLSDIVGYYISYSTIVASETLIIPVPPKQALINIQTRIIATDNYVQNLETEELSFRRGDIFVILSEINEAWYWVKSNKTGETGMVPRDLFMDVTTKIDICAGKPWFHENIDRDTALELVSREKRIGSFLVRAHETVNVYVLIVRGVSGPLKFKILKEDYYFLGKRPYNSIEEILKHYKKEPIHEQICLGFPIPKRFDCLPIELPPIAQEDREKNLKAFKEKLRSAKIREREMIVKAGTLTRKERISFRTKWKPYYVQLHKDHKVIFKDNEKATKAKHLLDLKNCSINHVHHSMFFRDHIFLVVDYSLSQKRTHLFLACQTKEEYEVWFDALRTAGDLASGKTQPNQQYKTIRNLTIGVQSCEMQGAGTNYSPGYCMISLDGFNLGRTDIVLPMDSYKWDKEFTFTNLSGDLSTISVKFFTKGNLLRNAGGVFQGEITLYLNALTSHEKIDNWYKLNCKTGVRGKLKLKGNFQNEVVLPVKEYEVFQAALLDESLVALHTLDSIKSDDRNSLGASLVKIMGCCHSTHILIPKIMALEVKRSLMDAKSSLFRNTTLATSLMDHLMRTVGNVYIKDILSENITNVINESHSLEIDPLKTSESLVQENLSILLHHIRLLWDKIQTSVKLIPKILRYIFYMVRCQVSEKWPEDKLVGHRIVSCFLFLRFICPAITNPKLYSIVEDLPVDSYRSLTLVAKTLQNLANFAISPKEQYMRVFKHFLEDKQKEMKNFLDLISSEEAVPSYPPMELDCSNDLAALHHKIQVVRDKLIPDATPQVLSLVKASDNIFLREVTLCKGAHVTQL</sequence>
<keyword evidence="2" id="KW-0343">GTPase activation</keyword>
<evidence type="ECO:0000259" key="6">
    <source>
        <dbReference type="PROSITE" id="PS50001"/>
    </source>
</evidence>
<feature type="domain" description="SH2" evidence="6">
    <location>
        <begin position="1"/>
        <end position="79"/>
    </location>
</feature>
<dbReference type="GO" id="GO:0005096">
    <property type="term" value="F:GTPase activator activity"/>
    <property type="evidence" value="ECO:0007669"/>
    <property type="project" value="UniProtKB-KW"/>
</dbReference>
<dbReference type="PANTHER" id="PTHR10194:SF146">
    <property type="entry name" value="RAS GTPASE-ACTIVATING PROTEIN 1"/>
    <property type="match status" value="1"/>
</dbReference>
<dbReference type="InterPro" id="IPR008936">
    <property type="entry name" value="Rho_GTPase_activation_prot"/>
</dbReference>
<dbReference type="Pfam" id="PF00018">
    <property type="entry name" value="SH3_1"/>
    <property type="match status" value="1"/>
</dbReference>
<evidence type="ECO:0000259" key="9">
    <source>
        <dbReference type="PROSITE" id="PS50004"/>
    </source>
</evidence>
<dbReference type="SUPFAM" id="SSF50729">
    <property type="entry name" value="PH domain-like"/>
    <property type="match status" value="1"/>
</dbReference>
<evidence type="ECO:0000259" key="8">
    <source>
        <dbReference type="PROSITE" id="PS50003"/>
    </source>
</evidence>
<dbReference type="Pfam" id="PF00616">
    <property type="entry name" value="RasGAP"/>
    <property type="match status" value="1"/>
</dbReference>
<comment type="caution">
    <text evidence="11">The sequence shown here is derived from an EMBL/GenBank/DDBJ whole genome shotgun (WGS) entry which is preliminary data.</text>
</comment>
<keyword evidence="1 5" id="KW-0728">SH3 domain</keyword>
<dbReference type="SUPFAM" id="SSF55550">
    <property type="entry name" value="SH2 domain"/>
    <property type="match status" value="2"/>
</dbReference>
<dbReference type="SMART" id="SM00252">
    <property type="entry name" value="SH2"/>
    <property type="match status" value="2"/>
</dbReference>
<dbReference type="Gene3D" id="2.30.29.30">
    <property type="entry name" value="Pleckstrin-homology domain (PH domain)/Phosphotyrosine-binding domain (PTB)"/>
    <property type="match status" value="1"/>
</dbReference>
<dbReference type="InterPro" id="IPR000008">
    <property type="entry name" value="C2_dom"/>
</dbReference>
<dbReference type="InterPro" id="IPR036860">
    <property type="entry name" value="SH2_dom_sf"/>
</dbReference>
<dbReference type="Gene3D" id="2.60.40.150">
    <property type="entry name" value="C2 domain"/>
    <property type="match status" value="1"/>
</dbReference>
<dbReference type="PROSITE" id="PS50001">
    <property type="entry name" value="SH2"/>
    <property type="match status" value="2"/>
</dbReference>
<dbReference type="Gene3D" id="3.30.505.10">
    <property type="entry name" value="SH2 domain"/>
    <property type="match status" value="2"/>
</dbReference>
<dbReference type="SMART" id="SM00326">
    <property type="entry name" value="SH3"/>
    <property type="match status" value="1"/>
</dbReference>
<feature type="domain" description="C2" evidence="9">
    <location>
        <begin position="392"/>
        <end position="507"/>
    </location>
</feature>
<feature type="domain" description="Ras-GAP" evidence="10">
    <location>
        <begin position="561"/>
        <end position="755"/>
    </location>
</feature>
<evidence type="ECO:0000256" key="4">
    <source>
        <dbReference type="PROSITE-ProRule" id="PRU00191"/>
    </source>
</evidence>
<dbReference type="PROSITE" id="PS50004">
    <property type="entry name" value="C2"/>
    <property type="match status" value="1"/>
</dbReference>
<dbReference type="AlphaFoldDB" id="A0AAV7JTR5"/>
<dbReference type="Pfam" id="PF00017">
    <property type="entry name" value="SH2"/>
    <property type="match status" value="2"/>
</dbReference>
<name>A0AAV7JTR5_9METZ</name>
<dbReference type="SUPFAM" id="SSF49562">
    <property type="entry name" value="C2 domain (Calcium/lipid-binding domain, CaLB)"/>
    <property type="match status" value="1"/>
</dbReference>
<keyword evidence="12" id="KW-1185">Reference proteome</keyword>
<dbReference type="InterPro" id="IPR001936">
    <property type="entry name" value="RasGAP_dom"/>
</dbReference>
<feature type="domain" description="PH" evidence="8">
    <location>
        <begin position="286"/>
        <end position="390"/>
    </location>
</feature>
<evidence type="ECO:0000256" key="2">
    <source>
        <dbReference type="ARBA" id="ARBA00022468"/>
    </source>
</evidence>
<dbReference type="EMBL" id="JAKMXF010000299">
    <property type="protein sequence ID" value="KAI6652323.1"/>
    <property type="molecule type" value="Genomic_DNA"/>
</dbReference>
<dbReference type="SMART" id="SM00323">
    <property type="entry name" value="RasGAP"/>
    <property type="match status" value="1"/>
</dbReference>
<dbReference type="Gene3D" id="1.10.506.10">
    <property type="entry name" value="GTPase Activation - p120gap, domain 1"/>
    <property type="match status" value="2"/>
</dbReference>
<dbReference type="PROSITE" id="PS50002">
    <property type="entry name" value="SH3"/>
    <property type="match status" value="1"/>
</dbReference>
<keyword evidence="3 4" id="KW-0727">SH2 domain</keyword>
<evidence type="ECO:0000259" key="10">
    <source>
        <dbReference type="PROSITE" id="PS50018"/>
    </source>
</evidence>
<dbReference type="PANTHER" id="PTHR10194">
    <property type="entry name" value="RAS GTPASE-ACTIVATING PROTEINS"/>
    <property type="match status" value="1"/>
</dbReference>
<accession>A0AAV7JTR5</accession>
<dbReference type="InterPro" id="IPR011993">
    <property type="entry name" value="PH-like_dom_sf"/>
</dbReference>
<evidence type="ECO:0000256" key="5">
    <source>
        <dbReference type="PROSITE-ProRule" id="PRU00192"/>
    </source>
</evidence>
<evidence type="ECO:0000259" key="7">
    <source>
        <dbReference type="PROSITE" id="PS50002"/>
    </source>
</evidence>
<feature type="domain" description="SH3" evidence="7">
    <location>
        <begin position="87"/>
        <end position="149"/>
    </location>
</feature>
<evidence type="ECO:0000313" key="12">
    <source>
        <dbReference type="Proteomes" id="UP001165289"/>
    </source>
</evidence>
<dbReference type="InterPro" id="IPR001452">
    <property type="entry name" value="SH3_domain"/>
</dbReference>
<dbReference type="InterPro" id="IPR039360">
    <property type="entry name" value="Ras_GTPase"/>
</dbReference>
<dbReference type="SUPFAM" id="SSF48350">
    <property type="entry name" value="GTPase activation domain, GAP"/>
    <property type="match status" value="1"/>
</dbReference>
<dbReference type="SMART" id="SM00233">
    <property type="entry name" value="PH"/>
    <property type="match status" value="1"/>
</dbReference>
<dbReference type="InterPro" id="IPR000980">
    <property type="entry name" value="SH2"/>
</dbReference>